<dbReference type="AlphaFoldDB" id="A0A9N9IS79"/>
<evidence type="ECO:0000313" key="1">
    <source>
        <dbReference type="EMBL" id="CAG8747615.1"/>
    </source>
</evidence>
<dbReference type="EMBL" id="CAJVPQ010017132">
    <property type="protein sequence ID" value="CAG8747615.1"/>
    <property type="molecule type" value="Genomic_DNA"/>
</dbReference>
<protein>
    <submittedName>
        <fullName evidence="1">2944_t:CDS:1</fullName>
    </submittedName>
</protein>
<name>A0A9N9IS79_9GLOM</name>
<accession>A0A9N9IS79</accession>
<evidence type="ECO:0000313" key="2">
    <source>
        <dbReference type="Proteomes" id="UP000789570"/>
    </source>
</evidence>
<comment type="caution">
    <text evidence="1">The sequence shown here is derived from an EMBL/GenBank/DDBJ whole genome shotgun (WGS) entry which is preliminary data.</text>
</comment>
<feature type="non-terminal residue" evidence="1">
    <location>
        <position position="222"/>
    </location>
</feature>
<gene>
    <name evidence="1" type="ORF">FCALED_LOCUS16075</name>
</gene>
<keyword evidence="2" id="KW-1185">Reference proteome</keyword>
<sequence length="222" mass="25729">LDTLLNDLYVFVDENNKETKLTEMEFVLKTVASVMDIIFSDINHLASTACRKIDLKIETQGQCIELSHTECVQLPTPAKIVQYCNKILCTNKCILDNILKQNISNQAVEDSAVFAFQFAGLYDQLLAVDLFDNDLYFGLEGPDFKVPLQLPNIKPLHQTLEILYYFKECIIQKATILLQFDTQINLYKKIFHSIDKKQLEPKHKKIKFIKSTYFTPRKRNQN</sequence>
<dbReference type="Proteomes" id="UP000789570">
    <property type="component" value="Unassembled WGS sequence"/>
</dbReference>
<organism evidence="1 2">
    <name type="scientific">Funneliformis caledonium</name>
    <dbReference type="NCBI Taxonomy" id="1117310"/>
    <lineage>
        <taxon>Eukaryota</taxon>
        <taxon>Fungi</taxon>
        <taxon>Fungi incertae sedis</taxon>
        <taxon>Mucoromycota</taxon>
        <taxon>Glomeromycotina</taxon>
        <taxon>Glomeromycetes</taxon>
        <taxon>Glomerales</taxon>
        <taxon>Glomeraceae</taxon>
        <taxon>Funneliformis</taxon>
    </lineage>
</organism>
<proteinExistence type="predicted"/>
<reference evidence="1" key="1">
    <citation type="submission" date="2021-06" db="EMBL/GenBank/DDBJ databases">
        <authorList>
            <person name="Kallberg Y."/>
            <person name="Tangrot J."/>
            <person name="Rosling A."/>
        </authorList>
    </citation>
    <scope>NUCLEOTIDE SEQUENCE</scope>
    <source>
        <strain evidence="1">UK204</strain>
    </source>
</reference>
<dbReference type="OrthoDB" id="2319991at2759"/>